<dbReference type="InterPro" id="IPR011701">
    <property type="entry name" value="MFS"/>
</dbReference>
<feature type="transmembrane region" description="Helical" evidence="4">
    <location>
        <begin position="175"/>
        <end position="196"/>
    </location>
</feature>
<keyword evidence="7" id="KW-1185">Reference proteome</keyword>
<dbReference type="SUPFAM" id="SSF103473">
    <property type="entry name" value="MFS general substrate transporter"/>
    <property type="match status" value="1"/>
</dbReference>
<gene>
    <name evidence="6" type="ORF">AMYX_35200</name>
</gene>
<evidence type="ECO:0000313" key="6">
    <source>
        <dbReference type="EMBL" id="GEJ58779.1"/>
    </source>
</evidence>
<feature type="domain" description="Major facilitator superfamily (MFS) profile" evidence="5">
    <location>
        <begin position="16"/>
        <end position="392"/>
    </location>
</feature>
<protein>
    <submittedName>
        <fullName evidence="6">MFS transporter</fullName>
    </submittedName>
</protein>
<feature type="transmembrane region" description="Helical" evidence="4">
    <location>
        <begin position="294"/>
        <end position="314"/>
    </location>
</feature>
<dbReference type="GO" id="GO:0022857">
    <property type="term" value="F:transmembrane transporter activity"/>
    <property type="evidence" value="ECO:0007669"/>
    <property type="project" value="InterPro"/>
</dbReference>
<dbReference type="PROSITE" id="PS50850">
    <property type="entry name" value="MFS"/>
    <property type="match status" value="1"/>
</dbReference>
<evidence type="ECO:0000256" key="4">
    <source>
        <dbReference type="SAM" id="Phobius"/>
    </source>
</evidence>
<dbReference type="EMBL" id="BJTG01000009">
    <property type="protein sequence ID" value="GEJ58779.1"/>
    <property type="molecule type" value="Genomic_DNA"/>
</dbReference>
<feature type="transmembrane region" description="Helical" evidence="4">
    <location>
        <begin position="142"/>
        <end position="163"/>
    </location>
</feature>
<keyword evidence="1 4" id="KW-0812">Transmembrane</keyword>
<evidence type="ECO:0000256" key="2">
    <source>
        <dbReference type="ARBA" id="ARBA00022989"/>
    </source>
</evidence>
<dbReference type="Proteomes" id="UP000503640">
    <property type="component" value="Unassembled WGS sequence"/>
</dbReference>
<feature type="transmembrane region" description="Helical" evidence="4">
    <location>
        <begin position="107"/>
        <end position="130"/>
    </location>
</feature>
<evidence type="ECO:0000259" key="5">
    <source>
        <dbReference type="PROSITE" id="PS50850"/>
    </source>
</evidence>
<keyword evidence="2 4" id="KW-1133">Transmembrane helix</keyword>
<dbReference type="Gene3D" id="1.20.1250.20">
    <property type="entry name" value="MFS general substrate transporter like domains"/>
    <property type="match status" value="1"/>
</dbReference>
<comment type="caution">
    <text evidence="6">The sequence shown here is derived from an EMBL/GenBank/DDBJ whole genome shotgun (WGS) entry which is preliminary data.</text>
</comment>
<feature type="transmembrane region" description="Helical" evidence="4">
    <location>
        <begin position="217"/>
        <end position="238"/>
    </location>
</feature>
<accession>A0A7I9VRT8</accession>
<sequence length="399" mass="40598">MDGPAPPPAARSRWGVVLALGTSQTLAWASSYYLPAILADPIAASLGIRRTWVFGAFSMSLLICALLAPRVGRFIDRRGGRGVLALSAIVLAAGLLALAAARGPAMLFAAWAVLGAGMALGLYDAAFATLTTIYGAGARGPITGITLLAGFASTVSWPLSSALEHAIGWRATCAVWAGLNLALSLPLLRVALPAPARLAHLRRAASARVGWTPRREMLLLAYAFAATWFVTGAMVAHLPRLLERAGATTAQAIAAAALMGPAQVGARVAEFLVLRRAHPLASARVATTLHPLGAAALGLAGTAAIAPFAILYGAGNGLLTIARGTVPLAVFGAEGYGERTGLLNAPARAVQALAPFAFGLLVEPLGVSALYVSAGLCLSALVALGFVQSAPARPRTSGA</sequence>
<evidence type="ECO:0000256" key="3">
    <source>
        <dbReference type="ARBA" id="ARBA00023136"/>
    </source>
</evidence>
<dbReference type="InterPro" id="IPR036259">
    <property type="entry name" value="MFS_trans_sf"/>
</dbReference>
<evidence type="ECO:0000256" key="1">
    <source>
        <dbReference type="ARBA" id="ARBA00022692"/>
    </source>
</evidence>
<keyword evidence="3 4" id="KW-0472">Membrane</keyword>
<feature type="transmembrane region" description="Helical" evidence="4">
    <location>
        <begin position="83"/>
        <end position="101"/>
    </location>
</feature>
<dbReference type="InterPro" id="IPR020846">
    <property type="entry name" value="MFS_dom"/>
</dbReference>
<name>A0A7I9VRT8_9BACT</name>
<proteinExistence type="predicted"/>
<evidence type="ECO:0000313" key="7">
    <source>
        <dbReference type="Proteomes" id="UP000503640"/>
    </source>
</evidence>
<dbReference type="Pfam" id="PF07690">
    <property type="entry name" value="MFS_1"/>
    <property type="match status" value="1"/>
</dbReference>
<dbReference type="AlphaFoldDB" id="A0A7I9VRT8"/>
<feature type="transmembrane region" description="Helical" evidence="4">
    <location>
        <begin position="365"/>
        <end position="387"/>
    </location>
</feature>
<feature type="transmembrane region" description="Helical" evidence="4">
    <location>
        <begin position="51"/>
        <end position="71"/>
    </location>
</feature>
<organism evidence="6 7">
    <name type="scientific">Anaeromyxobacter diazotrophicus</name>
    <dbReference type="NCBI Taxonomy" id="2590199"/>
    <lineage>
        <taxon>Bacteria</taxon>
        <taxon>Pseudomonadati</taxon>
        <taxon>Myxococcota</taxon>
        <taxon>Myxococcia</taxon>
        <taxon>Myxococcales</taxon>
        <taxon>Cystobacterineae</taxon>
        <taxon>Anaeromyxobacteraceae</taxon>
        <taxon>Anaeromyxobacter</taxon>
    </lineage>
</organism>
<dbReference type="RefSeq" id="WP_176067670.1">
    <property type="nucleotide sequence ID" value="NZ_BJTG01000009.1"/>
</dbReference>
<reference evidence="7" key="1">
    <citation type="journal article" date="2020" name="Appl. Environ. Microbiol.">
        <title>Diazotrophic Anaeromyxobacter Isolates from Soils.</title>
        <authorList>
            <person name="Masuda Y."/>
            <person name="Yamanaka H."/>
            <person name="Xu Z.X."/>
            <person name="Shiratori Y."/>
            <person name="Aono T."/>
            <person name="Amachi S."/>
            <person name="Senoo K."/>
            <person name="Itoh H."/>
        </authorList>
    </citation>
    <scope>NUCLEOTIDE SEQUENCE [LARGE SCALE GENOMIC DNA]</scope>
    <source>
        <strain evidence="7">R267</strain>
    </source>
</reference>
<feature type="transmembrane region" description="Helical" evidence="4">
    <location>
        <begin position="250"/>
        <end position="273"/>
    </location>
</feature>